<dbReference type="InterPro" id="IPR032781">
    <property type="entry name" value="ABC_tran_Xtn"/>
</dbReference>
<dbReference type="SUPFAM" id="SSF52540">
    <property type="entry name" value="P-loop containing nucleoside triphosphate hydrolases"/>
    <property type="match status" value="2"/>
</dbReference>
<reference evidence="5" key="1">
    <citation type="journal article" date="2019" name="Int. J. Syst. Evol. Microbiol.">
        <title>The Global Catalogue of Microorganisms (GCM) 10K type strain sequencing project: providing services to taxonomists for standard genome sequencing and annotation.</title>
        <authorList>
            <consortium name="The Broad Institute Genomics Platform"/>
            <consortium name="The Broad Institute Genome Sequencing Center for Infectious Disease"/>
            <person name="Wu L."/>
            <person name="Ma J."/>
        </authorList>
    </citation>
    <scope>NUCLEOTIDE SEQUENCE [LARGE SCALE GENOMIC DNA]</scope>
    <source>
        <strain evidence="5">CCM 8911</strain>
    </source>
</reference>
<dbReference type="InterPro" id="IPR051309">
    <property type="entry name" value="ABCF_ATPase"/>
</dbReference>
<dbReference type="CDD" id="cd03221">
    <property type="entry name" value="ABCF_EF-3"/>
    <property type="match status" value="2"/>
</dbReference>
<dbReference type="Pfam" id="PF00005">
    <property type="entry name" value="ABC_tran"/>
    <property type="match status" value="2"/>
</dbReference>
<dbReference type="InterPro" id="IPR027417">
    <property type="entry name" value="P-loop_NTPase"/>
</dbReference>
<proteinExistence type="predicted"/>
<evidence type="ECO:0000259" key="3">
    <source>
        <dbReference type="PROSITE" id="PS50893"/>
    </source>
</evidence>
<feature type="domain" description="ABC transporter" evidence="3">
    <location>
        <begin position="2"/>
        <end position="268"/>
    </location>
</feature>
<dbReference type="RefSeq" id="WP_164510610.1">
    <property type="nucleotide sequence ID" value="NZ_JBHTMO010000006.1"/>
</dbReference>
<evidence type="ECO:0000256" key="2">
    <source>
        <dbReference type="ARBA" id="ARBA00022840"/>
    </source>
</evidence>
<dbReference type="InterPro" id="IPR003439">
    <property type="entry name" value="ABC_transporter-like_ATP-bd"/>
</dbReference>
<evidence type="ECO:0000313" key="4">
    <source>
        <dbReference type="EMBL" id="MFD1392527.1"/>
    </source>
</evidence>
<name>A0ABW4BAQ9_9LACO</name>
<sequence>MLTVSNVSMTFSDRTLYSDVNLKFTPGNCYGIIGANGAGKSTFLRILEGKLTPTEGSVTLDPNERMSSLKQDHFAFDDQTVMNTVLQGYTRLYAVMTEKDALYQKADFTEADGNRAAELEGEFAEMDGWNAESDASQLLQSLGIPEAQHQSLMSELPEGEKVKVLLAQALFGKPDVLLLDEPTNGLDPQTIAWLEDFLADYQNTVLVVSHDRHFLNAVCTMMCDVDFGKIELFVGNYDFWLESSKLAQQLRSQQNAKKEEQMKQLQDFIARFSANASKSKQATSRKKQLEKITLDDIKPSSRKYPYIKFTPEREIGNDLLRVANVAKTIDGEQILSNVSFILRPGDKTAIISRSDVTASVLMQILAGTMTPDTGSVTWGVTTSRASMPRDLNPEFADERLDILEWLRQFASKEESDNTFLRGFLGQMLFRGDDVLKKTPVMSGGEKVRAYLAKMMLSKANVLLLDDPTNHLDLESITALNDALIDFPGSLIFTSHDHQFIQTIADHIIEVGPKGIVDRADTSYDEFMAHEIAQAQVANIY</sequence>
<gene>
    <name evidence="4" type="ORF">ACFQ3L_02850</name>
</gene>
<evidence type="ECO:0000256" key="1">
    <source>
        <dbReference type="ARBA" id="ARBA00022741"/>
    </source>
</evidence>
<dbReference type="PANTHER" id="PTHR42855:SF2">
    <property type="entry name" value="DRUG RESISTANCE ABC TRANSPORTER,ATP-BINDING PROTEIN"/>
    <property type="match status" value="1"/>
</dbReference>
<comment type="caution">
    <text evidence="4">The sequence shown here is derived from an EMBL/GenBank/DDBJ whole genome shotgun (WGS) entry which is preliminary data.</text>
</comment>
<dbReference type="PANTHER" id="PTHR42855">
    <property type="entry name" value="ABC TRANSPORTER ATP-BINDING SUBUNIT"/>
    <property type="match status" value="1"/>
</dbReference>
<protein>
    <submittedName>
        <fullName evidence="4">ABC-F family ATP-binding cassette domain-containing protein</fullName>
    </submittedName>
</protein>
<dbReference type="PROSITE" id="PS50893">
    <property type="entry name" value="ABC_TRANSPORTER_2"/>
    <property type="match status" value="2"/>
</dbReference>
<evidence type="ECO:0000313" key="5">
    <source>
        <dbReference type="Proteomes" id="UP001597249"/>
    </source>
</evidence>
<feature type="domain" description="ABC transporter" evidence="3">
    <location>
        <begin position="320"/>
        <end position="539"/>
    </location>
</feature>
<dbReference type="Gene3D" id="3.40.50.300">
    <property type="entry name" value="P-loop containing nucleotide triphosphate hydrolases"/>
    <property type="match status" value="2"/>
</dbReference>
<accession>A0ABW4BAQ9</accession>
<dbReference type="Proteomes" id="UP001597249">
    <property type="component" value="Unassembled WGS sequence"/>
</dbReference>
<dbReference type="Pfam" id="PF12848">
    <property type="entry name" value="ABC_tran_Xtn"/>
    <property type="match status" value="1"/>
</dbReference>
<organism evidence="4 5">
    <name type="scientific">Lacticaseibacillus jixianensis</name>
    <dbReference type="NCBI Taxonomy" id="2486012"/>
    <lineage>
        <taxon>Bacteria</taxon>
        <taxon>Bacillati</taxon>
        <taxon>Bacillota</taxon>
        <taxon>Bacilli</taxon>
        <taxon>Lactobacillales</taxon>
        <taxon>Lactobacillaceae</taxon>
        <taxon>Lacticaseibacillus</taxon>
    </lineage>
</organism>
<dbReference type="EMBL" id="JBHTMO010000006">
    <property type="protein sequence ID" value="MFD1392527.1"/>
    <property type="molecule type" value="Genomic_DNA"/>
</dbReference>
<dbReference type="InterPro" id="IPR003593">
    <property type="entry name" value="AAA+_ATPase"/>
</dbReference>
<keyword evidence="2 4" id="KW-0067">ATP-binding</keyword>
<keyword evidence="1" id="KW-0547">Nucleotide-binding</keyword>
<dbReference type="SMART" id="SM00382">
    <property type="entry name" value="AAA"/>
    <property type="match status" value="2"/>
</dbReference>
<keyword evidence="5" id="KW-1185">Reference proteome</keyword>
<dbReference type="GO" id="GO:0005524">
    <property type="term" value="F:ATP binding"/>
    <property type="evidence" value="ECO:0007669"/>
    <property type="project" value="UniProtKB-KW"/>
</dbReference>